<accession>A0A3R7GP16</accession>
<organism evidence="6 7">
    <name type="scientific">Phytophthora kernoviae</name>
    <dbReference type="NCBI Taxonomy" id="325452"/>
    <lineage>
        <taxon>Eukaryota</taxon>
        <taxon>Sar</taxon>
        <taxon>Stramenopiles</taxon>
        <taxon>Oomycota</taxon>
        <taxon>Peronosporomycetes</taxon>
        <taxon>Peronosporales</taxon>
        <taxon>Peronosporaceae</taxon>
        <taxon>Phytophthora</taxon>
    </lineage>
</organism>
<evidence type="ECO:0008006" key="8">
    <source>
        <dbReference type="Google" id="ProtNLM"/>
    </source>
</evidence>
<comment type="subcellular location">
    <subcellularLocation>
        <location evidence="1">Secreted</location>
    </subcellularLocation>
</comment>
<evidence type="ECO:0000256" key="1">
    <source>
        <dbReference type="ARBA" id="ARBA00004613"/>
    </source>
</evidence>
<keyword evidence="4" id="KW-0843">Virulence</keyword>
<evidence type="ECO:0000256" key="5">
    <source>
        <dbReference type="SAM" id="SignalP"/>
    </source>
</evidence>
<keyword evidence="5" id="KW-0732">Signal</keyword>
<name>A0A3R7GP16_9STRA</name>
<dbReference type="Proteomes" id="UP000284657">
    <property type="component" value="Unassembled WGS sequence"/>
</dbReference>
<comment type="similarity">
    <text evidence="2">Belongs to the Necrosis inducing protein (NPP1) family.</text>
</comment>
<comment type="caution">
    <text evidence="6">The sequence shown here is derived from an EMBL/GenBank/DDBJ whole genome shotgun (WGS) entry which is preliminary data.</text>
</comment>
<dbReference type="InterPro" id="IPR008701">
    <property type="entry name" value="NPP1"/>
</dbReference>
<sequence>MNLRAFIIAAVVSLAAVHAEINTINHDQVQPFAQPEPVSDAEKAAVKFKPQLKVSYGCEPYPAVDSNGSISGGLKWAGKPDGDCTGSELGSQVYSRSDWYKGKWAIMYAWYFPKARQRLSKYFYGHRHMWQWAVVWIDDPAFDNSTVRGVSMSASIGYQRRSPPKSKYVDGSSVKLDSYLAFWLSGKASLRLTEDTGETQDLIQWDQLTDAARESLSSFDFDESLWNMKKIKMPLKDGVFTKNLKSLLRATIKPNRLNLSPTRR</sequence>
<dbReference type="PANTHER" id="PTHR33657">
    <property type="entry name" value="DOMAIN PROTEIN, PUTATIVE (AFU_ORTHOLOGUE AFUA_5G00600)-RELATED"/>
    <property type="match status" value="1"/>
</dbReference>
<proteinExistence type="inferred from homology"/>
<feature type="signal peptide" evidence="5">
    <location>
        <begin position="1"/>
        <end position="19"/>
    </location>
</feature>
<dbReference type="PIRSF" id="PIRSF029958">
    <property type="entry name" value="Necrosis-inducing_protein"/>
    <property type="match status" value="1"/>
</dbReference>
<reference evidence="6 7" key="1">
    <citation type="submission" date="2018-07" db="EMBL/GenBank/DDBJ databases">
        <title>Genome sequencing of oomycete isolates from Chile give support for New Zealand origin for Phytophthora kernoviae and make available the first Nothophytophthora sp. genome.</title>
        <authorList>
            <person name="Studholme D.J."/>
            <person name="Sanfuentes E."/>
            <person name="Panda P."/>
            <person name="Hill R."/>
            <person name="Sambles C."/>
            <person name="Grant M."/>
            <person name="Williams N.M."/>
            <person name="Mcdougal R.L."/>
        </authorList>
    </citation>
    <scope>NUCLEOTIDE SEQUENCE [LARGE SCALE GENOMIC DNA]</scope>
    <source>
        <strain evidence="6">Chile7</strain>
    </source>
</reference>
<evidence type="ECO:0000256" key="3">
    <source>
        <dbReference type="ARBA" id="ARBA00022525"/>
    </source>
</evidence>
<dbReference type="AlphaFoldDB" id="A0A3R7GP16"/>
<evidence type="ECO:0000256" key="2">
    <source>
        <dbReference type="ARBA" id="ARBA00009520"/>
    </source>
</evidence>
<dbReference type="EMBL" id="MBAD02000133">
    <property type="protein sequence ID" value="RLN71182.1"/>
    <property type="molecule type" value="Genomic_DNA"/>
</dbReference>
<feature type="chain" id="PRO_5018524840" description="Necrosis inducing-like protein NPP1 type" evidence="5">
    <location>
        <begin position="20"/>
        <end position="264"/>
    </location>
</feature>
<evidence type="ECO:0000313" key="7">
    <source>
        <dbReference type="Proteomes" id="UP000284657"/>
    </source>
</evidence>
<evidence type="ECO:0000313" key="6">
    <source>
        <dbReference type="EMBL" id="RLN71182.1"/>
    </source>
</evidence>
<keyword evidence="3" id="KW-0964">Secreted</keyword>
<evidence type="ECO:0000256" key="4">
    <source>
        <dbReference type="ARBA" id="ARBA00023026"/>
    </source>
</evidence>
<gene>
    <name evidence="6" type="ORF">BBJ29_009564</name>
</gene>
<dbReference type="PANTHER" id="PTHR33657:SF8">
    <property type="entry name" value="DOMAIN PROTEIN, PUTATIVE (AFU_ORTHOLOGUE AFUA_5G00600)-RELATED"/>
    <property type="match status" value="1"/>
</dbReference>
<dbReference type="GO" id="GO:0005576">
    <property type="term" value="C:extracellular region"/>
    <property type="evidence" value="ECO:0007669"/>
    <property type="project" value="UniProtKB-SubCell"/>
</dbReference>
<protein>
    <recommendedName>
        <fullName evidence="8">Necrosis inducing-like protein NPP1 type</fullName>
    </recommendedName>
</protein>
<dbReference type="Pfam" id="PF05630">
    <property type="entry name" value="NPP1"/>
    <property type="match status" value="1"/>
</dbReference>